<dbReference type="AlphaFoldDB" id="A0A1T4ZW35"/>
<dbReference type="Proteomes" id="UP000190044">
    <property type="component" value="Unassembled WGS sequence"/>
</dbReference>
<keyword evidence="2" id="KW-1185">Reference proteome</keyword>
<dbReference type="RefSeq" id="WP_079636853.1">
    <property type="nucleotide sequence ID" value="NZ_FUYP01000001.1"/>
</dbReference>
<protein>
    <submittedName>
        <fullName evidence="1">Uncharacterized protein</fullName>
    </submittedName>
</protein>
<proteinExistence type="predicted"/>
<evidence type="ECO:0000313" key="2">
    <source>
        <dbReference type="Proteomes" id="UP000190044"/>
    </source>
</evidence>
<organism evidence="1 2">
    <name type="scientific">Sphingopyxis flava</name>
    <dbReference type="NCBI Taxonomy" id="1507287"/>
    <lineage>
        <taxon>Bacteria</taxon>
        <taxon>Pseudomonadati</taxon>
        <taxon>Pseudomonadota</taxon>
        <taxon>Alphaproteobacteria</taxon>
        <taxon>Sphingomonadales</taxon>
        <taxon>Sphingomonadaceae</taxon>
        <taxon>Sphingopyxis</taxon>
    </lineage>
</organism>
<accession>A0A1T4ZW35</accession>
<name>A0A1T4ZW35_9SPHN</name>
<reference evidence="2" key="1">
    <citation type="submission" date="2017-02" db="EMBL/GenBank/DDBJ databases">
        <authorList>
            <person name="Varghese N."/>
            <person name="Submissions S."/>
        </authorList>
    </citation>
    <scope>NUCLEOTIDE SEQUENCE [LARGE SCALE GENOMIC DNA]</scope>
    <source>
        <strain evidence="2">R11H</strain>
    </source>
</reference>
<evidence type="ECO:0000313" key="1">
    <source>
        <dbReference type="EMBL" id="SKB26835.1"/>
    </source>
</evidence>
<gene>
    <name evidence="1" type="ORF">SAMN06295937_1001241</name>
</gene>
<sequence length="82" mass="9408">MTLLDKTLSALGLMRVKAAKDWEAKFKLAVQDLAQQAVEIDEWKQIANDLGAIVEATKDDAERWRNKLARDAERRRRKRGDA</sequence>
<dbReference type="EMBL" id="FUYP01000001">
    <property type="protein sequence ID" value="SKB26835.1"/>
    <property type="molecule type" value="Genomic_DNA"/>
</dbReference>